<dbReference type="EMBL" id="JAHRIO010040211">
    <property type="protein sequence ID" value="MEQ2170910.1"/>
    <property type="molecule type" value="Genomic_DNA"/>
</dbReference>
<organism evidence="3 4">
    <name type="scientific">Goodea atripinnis</name>
    <dbReference type="NCBI Taxonomy" id="208336"/>
    <lineage>
        <taxon>Eukaryota</taxon>
        <taxon>Metazoa</taxon>
        <taxon>Chordata</taxon>
        <taxon>Craniata</taxon>
        <taxon>Vertebrata</taxon>
        <taxon>Euteleostomi</taxon>
        <taxon>Actinopterygii</taxon>
        <taxon>Neopterygii</taxon>
        <taxon>Teleostei</taxon>
        <taxon>Neoteleostei</taxon>
        <taxon>Acanthomorphata</taxon>
        <taxon>Ovalentaria</taxon>
        <taxon>Atherinomorphae</taxon>
        <taxon>Cyprinodontiformes</taxon>
        <taxon>Goodeidae</taxon>
        <taxon>Goodea</taxon>
    </lineage>
</organism>
<gene>
    <name evidence="3" type="ORF">GOODEAATRI_005174</name>
</gene>
<keyword evidence="1" id="KW-0812">Transmembrane</keyword>
<keyword evidence="2" id="KW-0732">Signal</keyword>
<keyword evidence="1" id="KW-0472">Membrane</keyword>
<reference evidence="3 4" key="1">
    <citation type="submission" date="2021-06" db="EMBL/GenBank/DDBJ databases">
        <authorList>
            <person name="Palmer J.M."/>
        </authorList>
    </citation>
    <scope>NUCLEOTIDE SEQUENCE [LARGE SCALE GENOMIC DNA]</scope>
    <source>
        <strain evidence="3 4">GA_2019</strain>
        <tissue evidence="3">Muscle</tissue>
    </source>
</reference>
<keyword evidence="1" id="KW-1133">Transmembrane helix</keyword>
<evidence type="ECO:0000313" key="4">
    <source>
        <dbReference type="Proteomes" id="UP001476798"/>
    </source>
</evidence>
<sequence length="112" mass="12840">MLALSLTLITILMVLFLFGTEDTVSVISEIKCGLIRPQHTFPLCFSPSHRFITLTNKFKMSSVSQCFYQGSITVFQPKYTMQYRVHFTLLSLLLLSGVYIKTSFGFFFFRAS</sequence>
<feature type="chain" id="PRO_5045768056" description="Secreted protein" evidence="2">
    <location>
        <begin position="20"/>
        <end position="112"/>
    </location>
</feature>
<accession>A0ABV0NI09</accession>
<evidence type="ECO:0008006" key="5">
    <source>
        <dbReference type="Google" id="ProtNLM"/>
    </source>
</evidence>
<evidence type="ECO:0000256" key="1">
    <source>
        <dbReference type="SAM" id="Phobius"/>
    </source>
</evidence>
<feature type="transmembrane region" description="Helical" evidence="1">
    <location>
        <begin position="87"/>
        <end position="109"/>
    </location>
</feature>
<proteinExistence type="predicted"/>
<comment type="caution">
    <text evidence="3">The sequence shown here is derived from an EMBL/GenBank/DDBJ whole genome shotgun (WGS) entry which is preliminary data.</text>
</comment>
<keyword evidence="4" id="KW-1185">Reference proteome</keyword>
<evidence type="ECO:0000313" key="3">
    <source>
        <dbReference type="EMBL" id="MEQ2170910.1"/>
    </source>
</evidence>
<protein>
    <recommendedName>
        <fullName evidence="5">Secreted protein</fullName>
    </recommendedName>
</protein>
<dbReference type="Proteomes" id="UP001476798">
    <property type="component" value="Unassembled WGS sequence"/>
</dbReference>
<feature type="signal peptide" evidence="2">
    <location>
        <begin position="1"/>
        <end position="19"/>
    </location>
</feature>
<name>A0ABV0NI09_9TELE</name>
<evidence type="ECO:0000256" key="2">
    <source>
        <dbReference type="SAM" id="SignalP"/>
    </source>
</evidence>